<proteinExistence type="predicted"/>
<feature type="compositionally biased region" description="Low complexity" evidence="1">
    <location>
        <begin position="514"/>
        <end position="539"/>
    </location>
</feature>
<protein>
    <recommendedName>
        <fullName evidence="5">Pherophorin domain-containing protein</fullName>
    </recommendedName>
</protein>
<evidence type="ECO:0000313" key="3">
    <source>
        <dbReference type="EMBL" id="PNW85407.1"/>
    </source>
</evidence>
<gene>
    <name evidence="3" type="ORF">CHLRE_03g184950v5</name>
</gene>
<keyword evidence="2" id="KW-0732">Signal</keyword>
<sequence>MQGRNSSRAGWLAVAIAVLATLTLGARAAVSSFRVDGCSSGTIEVVVGRYGVATVPAGMSCTYNIKPAGSPTELLLKSQSFNAWVCATNDTNPSTGACAGRVNLTAGAIASLPASSYPDGLFVVIPEPSMLQFSTTMAPCALGPDAPLNSRCSCIGDGNETIPNALPVRLQPFSASELPLSLCYSIPNLGSLATPSSYLQLEAVFNVAWDFGALPTWFATAGGFTALLSRYTFPDGALAPPGYYNTSFLHSGDVAMALTVYNVAGGNSTVSSGGVLLVAQPLNAISATVAVTYSAVDAAQGASVIVSLLPPPPPPSPAPPSPAPPSPPPSPTPPSPFPPSPAPPSPAPPSPTPPSPAPPSPAPPSPAPPSPAPPSPSPRSPPVYGVYGDTEDWLAPPPVVDGADGQAAPPPAGGEWVEPPTYGDALWGPPPLDVVAPPPGDLAAPPVAEGGNDTWSTPPPMEEPPTGVTAPPRPRRLLSPPSPRPPPIIHSPPPSPVPSLSPSPSPSPLPAPSPDGTATTPSPSSPSPSSGTVVPVTASAPPPPAPQSGTSQVGEVPSLAAPPPPAPPAGGSASRLGPLGRAEAMLYSTLIGAACLALMML</sequence>
<feature type="compositionally biased region" description="Pro residues" evidence="1">
    <location>
        <begin position="428"/>
        <end position="440"/>
    </location>
</feature>
<reference evidence="3 4" key="1">
    <citation type="journal article" date="2007" name="Science">
        <title>The Chlamydomonas genome reveals the evolution of key animal and plant functions.</title>
        <authorList>
            <person name="Merchant S.S."/>
            <person name="Prochnik S.E."/>
            <person name="Vallon O."/>
            <person name="Harris E.H."/>
            <person name="Karpowicz S.J."/>
            <person name="Witman G.B."/>
            <person name="Terry A."/>
            <person name="Salamov A."/>
            <person name="Fritz-Laylin L.K."/>
            <person name="Marechal-Drouard L."/>
            <person name="Marshall W.F."/>
            <person name="Qu L.H."/>
            <person name="Nelson D.R."/>
            <person name="Sanderfoot A.A."/>
            <person name="Spalding M.H."/>
            <person name="Kapitonov V.V."/>
            <person name="Ren Q."/>
            <person name="Ferris P."/>
            <person name="Lindquist E."/>
            <person name="Shapiro H."/>
            <person name="Lucas S.M."/>
            <person name="Grimwood J."/>
            <person name="Schmutz J."/>
            <person name="Cardol P."/>
            <person name="Cerutti H."/>
            <person name="Chanfreau G."/>
            <person name="Chen C.L."/>
            <person name="Cognat V."/>
            <person name="Croft M.T."/>
            <person name="Dent R."/>
            <person name="Dutcher S."/>
            <person name="Fernandez E."/>
            <person name="Fukuzawa H."/>
            <person name="Gonzalez-Ballester D."/>
            <person name="Gonzalez-Halphen D."/>
            <person name="Hallmann A."/>
            <person name="Hanikenne M."/>
            <person name="Hippler M."/>
            <person name="Inwood W."/>
            <person name="Jabbari K."/>
            <person name="Kalanon M."/>
            <person name="Kuras R."/>
            <person name="Lefebvre P.A."/>
            <person name="Lemaire S.D."/>
            <person name="Lobanov A.V."/>
            <person name="Lohr M."/>
            <person name="Manuell A."/>
            <person name="Meier I."/>
            <person name="Mets L."/>
            <person name="Mittag M."/>
            <person name="Mittelmeier T."/>
            <person name="Moroney J.V."/>
            <person name="Moseley J."/>
            <person name="Napoli C."/>
            <person name="Nedelcu A.M."/>
            <person name="Niyogi K."/>
            <person name="Novoselov S.V."/>
            <person name="Paulsen I.T."/>
            <person name="Pazour G."/>
            <person name="Purton S."/>
            <person name="Ral J.P."/>
            <person name="Riano-Pachon D.M."/>
            <person name="Riekhof W."/>
            <person name="Rymarquis L."/>
            <person name="Schroda M."/>
            <person name="Stern D."/>
            <person name="Umen J."/>
            <person name="Willows R."/>
            <person name="Wilson N."/>
            <person name="Zimmer S.L."/>
            <person name="Allmer J."/>
            <person name="Balk J."/>
            <person name="Bisova K."/>
            <person name="Chen C.J."/>
            <person name="Elias M."/>
            <person name="Gendler K."/>
            <person name="Hauser C."/>
            <person name="Lamb M.R."/>
            <person name="Ledford H."/>
            <person name="Long J.C."/>
            <person name="Minagawa J."/>
            <person name="Page M.D."/>
            <person name="Pan J."/>
            <person name="Pootakham W."/>
            <person name="Roje S."/>
            <person name="Rose A."/>
            <person name="Stahlberg E."/>
            <person name="Terauchi A.M."/>
            <person name="Yang P."/>
            <person name="Ball S."/>
            <person name="Bowler C."/>
            <person name="Dieckmann C.L."/>
            <person name="Gladyshev V.N."/>
            <person name="Green P."/>
            <person name="Jorgensen R."/>
            <person name="Mayfield S."/>
            <person name="Mueller-Roeber B."/>
            <person name="Rajamani S."/>
            <person name="Sayre R.T."/>
            <person name="Brokstein P."/>
            <person name="Dubchak I."/>
            <person name="Goodstein D."/>
            <person name="Hornick L."/>
            <person name="Huang Y.W."/>
            <person name="Jhaveri J."/>
            <person name="Luo Y."/>
            <person name="Martinez D."/>
            <person name="Ngau W.C."/>
            <person name="Otillar B."/>
            <person name="Poliakov A."/>
            <person name="Porter A."/>
            <person name="Szajkowski L."/>
            <person name="Werner G."/>
            <person name="Zhou K."/>
            <person name="Grigoriev I.V."/>
            <person name="Rokhsar D.S."/>
            <person name="Grossman A.R."/>
        </authorList>
    </citation>
    <scope>NUCLEOTIDE SEQUENCE [LARGE SCALE GENOMIC DNA]</scope>
    <source>
        <strain evidence="4">CC-503</strain>
    </source>
</reference>
<dbReference type="Gramene" id="PNW85407">
    <property type="protein sequence ID" value="PNW85407"/>
    <property type="gene ID" value="CHLRE_03g184950v5"/>
</dbReference>
<accession>A0A2K3DY15</accession>
<feature type="compositionally biased region" description="Pro residues" evidence="1">
    <location>
        <begin position="480"/>
        <end position="513"/>
    </location>
</feature>
<dbReference type="RefSeq" id="XP_042926223.1">
    <property type="nucleotide sequence ID" value="XM_043061094.1"/>
</dbReference>
<dbReference type="OMA" id="WVCATND"/>
<feature type="chain" id="PRO_5014474578" description="Pherophorin domain-containing protein" evidence="2">
    <location>
        <begin position="29"/>
        <end position="601"/>
    </location>
</feature>
<dbReference type="PaxDb" id="3055-EDP04480"/>
<evidence type="ECO:0008006" key="5">
    <source>
        <dbReference type="Google" id="ProtNLM"/>
    </source>
</evidence>
<dbReference type="OrthoDB" id="10499405at2759"/>
<dbReference type="KEGG" id="cre:CHLRE_03g184950v5"/>
<feature type="compositionally biased region" description="Pro residues" evidence="1">
    <location>
        <begin position="313"/>
        <end position="381"/>
    </location>
</feature>
<evidence type="ECO:0000256" key="1">
    <source>
        <dbReference type="SAM" id="MobiDB-lite"/>
    </source>
</evidence>
<dbReference type="GeneID" id="5717427"/>
<dbReference type="AlphaFoldDB" id="A0A2K3DY15"/>
<feature type="signal peptide" evidence="2">
    <location>
        <begin position="1"/>
        <end position="28"/>
    </location>
</feature>
<evidence type="ECO:0000256" key="2">
    <source>
        <dbReference type="SAM" id="SignalP"/>
    </source>
</evidence>
<organism evidence="3 4">
    <name type="scientific">Chlamydomonas reinhardtii</name>
    <name type="common">Chlamydomonas smithii</name>
    <dbReference type="NCBI Taxonomy" id="3055"/>
    <lineage>
        <taxon>Eukaryota</taxon>
        <taxon>Viridiplantae</taxon>
        <taxon>Chlorophyta</taxon>
        <taxon>core chlorophytes</taxon>
        <taxon>Chlorophyceae</taxon>
        <taxon>CS clade</taxon>
        <taxon>Chlamydomonadales</taxon>
        <taxon>Chlamydomonadaceae</taxon>
        <taxon>Chlamydomonas</taxon>
    </lineage>
</organism>
<dbReference type="InParanoid" id="A0A2K3DY15"/>
<name>A0A2K3DY15_CHLRE</name>
<dbReference type="Proteomes" id="UP000006906">
    <property type="component" value="Chromosome 3"/>
</dbReference>
<keyword evidence="4" id="KW-1185">Reference proteome</keyword>
<evidence type="ECO:0000313" key="4">
    <source>
        <dbReference type="Proteomes" id="UP000006906"/>
    </source>
</evidence>
<feature type="region of interest" description="Disordered" evidence="1">
    <location>
        <begin position="313"/>
        <end position="577"/>
    </location>
</feature>
<dbReference type="EMBL" id="CM008964">
    <property type="protein sequence ID" value="PNW85407.1"/>
    <property type="molecule type" value="Genomic_DNA"/>
</dbReference>
<dbReference type="PRINTS" id="PR01217">
    <property type="entry name" value="PRICHEXTENSN"/>
</dbReference>